<dbReference type="GO" id="GO:0016798">
    <property type="term" value="F:hydrolase activity, acting on glycosyl bonds"/>
    <property type="evidence" value="ECO:0007669"/>
    <property type="project" value="UniProtKB-KW"/>
</dbReference>
<dbReference type="PANTHER" id="PTHR42535:SF2">
    <property type="entry name" value="CHROMOSOME UNDETERMINED SCAFFOLD_146, WHOLE GENOME SHOTGUN SEQUENCE"/>
    <property type="match status" value="1"/>
</dbReference>
<dbReference type="InterPro" id="IPR000421">
    <property type="entry name" value="FA58C"/>
</dbReference>
<evidence type="ECO:0000256" key="1">
    <source>
        <dbReference type="ARBA" id="ARBA00022729"/>
    </source>
</evidence>
<dbReference type="InterPro" id="IPR036116">
    <property type="entry name" value="FN3_sf"/>
</dbReference>
<dbReference type="InterPro" id="IPR013320">
    <property type="entry name" value="ConA-like_dom_sf"/>
</dbReference>
<keyword evidence="2" id="KW-0378">Hydrolase</keyword>
<keyword evidence="4" id="KW-1133">Transmembrane helix</keyword>
<dbReference type="PANTHER" id="PTHR42535">
    <property type="entry name" value="OOKINETE PROTEIN, PUTATIVE-RELATED"/>
    <property type="match status" value="1"/>
</dbReference>
<keyword evidence="4" id="KW-0812">Transmembrane</keyword>
<sequence length="1979" mass="224394">MLNNFKNYIRVFLISITMIVSSLIPSISLTVNAQERANQDEGFIATPYMDENGIEIHNLEEAVTKEGKEFWLETTNDMPTTVIKNENSIIMKNAVIERKFNIPQIGSTEFYSQSYKNLYTEQEFLKEEVKPDIYIGLYDKPYNEIYNHKTINLDPEYYYVGGIENSNTFIFDGYEIYDECEKPFEWTPSKLYSDPSVGEWPPSGKRVVFKFRAPDTFKEAYQGINIKVIYEMYDGISAMKKRVEICNTSEHVITVGKLAPEVLNAKEDMKDQIHMETTYTCGTESTVPINTKLPCGCKNEKENSAFKELPDMVHACYEIGPGYELNKDEEFITFDVYELLHSTYWFENKCKEIKGMYKKLFPWTTDNPITFHCTQRLTKEVIDHAAEAGFEMIIQSYAAPDMSESMLTRNTDRLNHYKDLIDYAHTKGIDIGIYQAQYTLGKYRNNGASYGSNDIGQWGTWCMASAAFDDYWDNFKHFVEYTGVDCVEIDGAYPGSACDNGEEHINKDRETDPGDSSSTTTGNESKYKVHNGYYDSVVKQWENAVRTLTKTMRDLDVYVKLPAWYYLNGGNKGAIGYEEIAWSQPRHEQLLYGRQIIYNSSYGKNTSLSWSHIPFVQYHGGGDAAAFKPFREHLDDYNWVLAQNLGNGVTSDYRGDSLFDDESLPIMKKWVDFYKRHRGIINSDMIKISQAMYPENSNRQSTTKLDTLYHVNSQNDGEKGLLWVYNQSDEERTEVITVPMYYTGLTDMTYPNIPLKGSLGKNVKRYGQWPPNYSWIPSEEPNYCNETPEIGITRGQADFVKEGTNVQNMPIDSNGNVMLEVTLPPMSFTYYTIYEQGQVPETKINIGKVNDVVLTSNTEHSISFSWDKDVEVTVIQNGEICPDEPAVDYFNIYRNGELVGSSITNTYRDETLPENATFKYTVEAVVADTKGTKSDEFVAETLVDTVNPDIINVIPLEQNKIKIIFNEPIDEMSGSNIENYTFTENINVINSEVHENEVTLTVDNLIPMKTYTLTVKNVKDRSAASNVVDTEDNNVMYGYISRYPLDSIVNDKTPEIINQQQITIKNATIVKDVIGDVTKFDSSKRAYADLGTNLIKNDSDYSISMWINTTDISKQIIMSQGQDEIAENDFTVYIEDGIPKFNISNSDNAESVNLISKKSINLGEWNNIIVSCNGNSYAMYLNGDVAAEISTERVIGNYHNALYLGAITNSAGGDKIFFYNGLISDVEIFKIGLTQEQVNGLYYSNSIGFKNALAKVAYINKKYYTDNSYSIYEDAFTQLKTILENDDYDANEAVNKLISVNEAKDNLKLLDEYESAVSIYSMDEEDGNEIIDGLSGNIGNMANGDFMRLYTPFDKGIYINETQNNLIKIASPIKELDSYSIMGWFKYQPRDNNDLNDEYEMAGKQVLLSDNQMNLYIEDGKLHLNILGNVNNIELVANKSIKYDALAEEKRQAFNSFAVIRDNNNFILYQNGIEVARGTQDNVKDSSSNMYIGSDIDEDNIFNGIVDEFVFYNEAVSKTKIDRFTNNLSFDKGKATNISTGKDIFSDNMTDRHRINDGKALDLAGKDTPWSARKDNVGKLMYGIDLGKEYLIDAISFTQFYRPYGQMGYGQAGFRYYDTVIQVSTKEDFSSDVVTVFNNDINNELGMGNGKDQLFVSTELGNDIVFDEPIVGRYVRLYNSGFYTLDDSNMKSYVNVVELEAYGRDNNNDGSTKFNLQVNDNNSVEMKQGDEVAFTVTPENPDININNENIIYDVSDTSLISINEDSQTITVIKTPNTTQDITITAKTQINGVDYISEPLIVNVLGELEVKWQNLSVRDAEWILNENGEFIAPVTGKDEVLIRKGITMSEGVIQADVFLGSDNGQKQGLAIGWGNDTSDGAKQQGYEILISKNKVAIEKSGIGILKSQQYIMDDSDWVSLKTEFQNGLINVYIDDVLQLEYRDNVNIVNDSYVGLFANMWPYNENATSPKFRNTDFGENK</sequence>
<dbReference type="Gene3D" id="2.60.120.560">
    <property type="entry name" value="Exo-inulinase, domain 1"/>
    <property type="match status" value="1"/>
</dbReference>
<dbReference type="Gene3D" id="2.60.40.1220">
    <property type="match status" value="1"/>
</dbReference>
<dbReference type="Proteomes" id="UP001144256">
    <property type="component" value="Unassembled WGS sequence"/>
</dbReference>
<dbReference type="Gene3D" id="2.60.120.200">
    <property type="match status" value="2"/>
</dbReference>
<evidence type="ECO:0000256" key="2">
    <source>
        <dbReference type="ARBA" id="ARBA00023295"/>
    </source>
</evidence>
<comment type="caution">
    <text evidence="6">The sequence shown here is derived from an EMBL/GenBank/DDBJ whole genome shotgun (WGS) entry which is preliminary data.</text>
</comment>
<accession>A0A9W6DDS9</accession>
<reference evidence="6" key="1">
    <citation type="submission" date="2022-06" db="EMBL/GenBank/DDBJ databases">
        <title>Vallitalea longa sp. nov., an anaerobic bacterium isolated from marine sediment.</title>
        <authorList>
            <person name="Hirano S."/>
            <person name="Terahara T."/>
            <person name="Mori K."/>
            <person name="Hamada M."/>
            <person name="Matsumoto R."/>
            <person name="Kobayashi T."/>
        </authorList>
    </citation>
    <scope>NUCLEOTIDE SEQUENCE</scope>
    <source>
        <strain evidence="6">SH18-1</strain>
    </source>
</reference>
<organism evidence="6 7">
    <name type="scientific">Vallitalea longa</name>
    <dbReference type="NCBI Taxonomy" id="2936439"/>
    <lineage>
        <taxon>Bacteria</taxon>
        <taxon>Bacillati</taxon>
        <taxon>Bacillota</taxon>
        <taxon>Clostridia</taxon>
        <taxon>Lachnospirales</taxon>
        <taxon>Vallitaleaceae</taxon>
        <taxon>Vallitalea</taxon>
    </lineage>
</organism>
<evidence type="ECO:0000259" key="5">
    <source>
        <dbReference type="PROSITE" id="PS50022"/>
    </source>
</evidence>
<dbReference type="PROSITE" id="PS50022">
    <property type="entry name" value="FA58C_3"/>
    <property type="match status" value="1"/>
</dbReference>
<keyword evidence="4" id="KW-0472">Membrane</keyword>
<feature type="compositionally biased region" description="Basic and acidic residues" evidence="3">
    <location>
        <begin position="501"/>
        <end position="512"/>
    </location>
</feature>
<evidence type="ECO:0000256" key="4">
    <source>
        <dbReference type="SAM" id="Phobius"/>
    </source>
</evidence>
<keyword evidence="1" id="KW-0732">Signal</keyword>
<feature type="domain" description="F5/8 type C" evidence="5">
    <location>
        <begin position="1523"/>
        <end position="1704"/>
    </location>
</feature>
<dbReference type="InterPro" id="IPR013783">
    <property type="entry name" value="Ig-like_fold"/>
</dbReference>
<proteinExistence type="predicted"/>
<dbReference type="InterPro" id="IPR014755">
    <property type="entry name" value="Cu-Rt/internalin_Ig-like"/>
</dbReference>
<keyword evidence="2" id="KW-0326">Glycosidase</keyword>
<dbReference type="Pfam" id="PF13385">
    <property type="entry name" value="Laminin_G_3"/>
    <property type="match status" value="2"/>
</dbReference>
<dbReference type="EMBL" id="BRLB01000001">
    <property type="protein sequence ID" value="GKX27602.1"/>
    <property type="molecule type" value="Genomic_DNA"/>
</dbReference>
<evidence type="ECO:0000313" key="7">
    <source>
        <dbReference type="Proteomes" id="UP001144256"/>
    </source>
</evidence>
<protein>
    <recommendedName>
        <fullName evidence="5">F5/8 type C domain-containing protein</fullName>
    </recommendedName>
</protein>
<evidence type="ECO:0000256" key="3">
    <source>
        <dbReference type="SAM" id="MobiDB-lite"/>
    </source>
</evidence>
<name>A0A9W6DDS9_9FIRM</name>
<feature type="region of interest" description="Disordered" evidence="3">
    <location>
        <begin position="498"/>
        <end position="524"/>
    </location>
</feature>
<dbReference type="Gene3D" id="2.60.120.260">
    <property type="entry name" value="Galactose-binding domain-like"/>
    <property type="match status" value="1"/>
</dbReference>
<dbReference type="SUPFAM" id="SSF49899">
    <property type="entry name" value="Concanavalin A-like lectins/glucanases"/>
    <property type="match status" value="2"/>
</dbReference>
<gene>
    <name evidence="6" type="ORF">SH1V18_00820</name>
</gene>
<dbReference type="Gene3D" id="2.60.40.10">
    <property type="entry name" value="Immunoglobulins"/>
    <property type="match status" value="1"/>
</dbReference>
<evidence type="ECO:0000313" key="6">
    <source>
        <dbReference type="EMBL" id="GKX27602.1"/>
    </source>
</evidence>
<dbReference type="SUPFAM" id="SSF49265">
    <property type="entry name" value="Fibronectin type III"/>
    <property type="match status" value="1"/>
</dbReference>
<feature type="transmembrane region" description="Helical" evidence="4">
    <location>
        <begin position="12"/>
        <end position="31"/>
    </location>
</feature>
<keyword evidence="7" id="KW-1185">Reference proteome</keyword>